<accession>A0A101LUI8</accession>
<sequence>MKKRTIHVRKDYNYDYPISSPVSSPGTRDVSSLGIGDGDEDKKGKRSFGHPAIFS</sequence>
<evidence type="ECO:0000256" key="1">
    <source>
        <dbReference type="SAM" id="MobiDB-lite"/>
    </source>
</evidence>
<gene>
    <name evidence="2" type="ORF">ABT39_MTgene2670</name>
</gene>
<proteinExistence type="predicted"/>
<reference evidence="2" key="1">
    <citation type="journal article" date="2015" name="Genome Biol. Evol.">
        <title>Organellar Genomes of White Spruce (Picea glauca): Assembly and Annotation.</title>
        <authorList>
            <person name="Jackman S.D."/>
            <person name="Warren R.L."/>
            <person name="Gibb E.A."/>
            <person name="Vandervalk B.P."/>
            <person name="Mohamadi H."/>
            <person name="Chu J."/>
            <person name="Raymond A."/>
            <person name="Pleasance S."/>
            <person name="Coope R."/>
            <person name="Wildung M.R."/>
            <person name="Ritland C.E."/>
            <person name="Bousquet J."/>
            <person name="Jones S.J."/>
            <person name="Bohlmann J."/>
            <person name="Birol I."/>
        </authorList>
    </citation>
    <scope>NUCLEOTIDE SEQUENCE [LARGE SCALE GENOMIC DNA]</scope>
    <source>
        <tissue evidence="2">Flushing bud</tissue>
    </source>
</reference>
<comment type="caution">
    <text evidence="2">The sequence shown here is derived from an EMBL/GenBank/DDBJ whole genome shotgun (WGS) entry which is preliminary data.</text>
</comment>
<evidence type="ECO:0000313" key="2">
    <source>
        <dbReference type="EMBL" id="KUM45403.1"/>
    </source>
</evidence>
<dbReference type="AlphaFoldDB" id="A0A101LUI8"/>
<geneLocation type="mitochondrion" evidence="2"/>
<protein>
    <submittedName>
        <fullName evidence="2">Uncharacterized protein</fullName>
    </submittedName>
</protein>
<feature type="compositionally biased region" description="Polar residues" evidence="1">
    <location>
        <begin position="20"/>
        <end position="30"/>
    </location>
</feature>
<keyword evidence="2" id="KW-0496">Mitochondrion</keyword>
<organism evidence="2">
    <name type="scientific">Picea glauca</name>
    <name type="common">White spruce</name>
    <name type="synonym">Pinus glauca</name>
    <dbReference type="NCBI Taxonomy" id="3330"/>
    <lineage>
        <taxon>Eukaryota</taxon>
        <taxon>Viridiplantae</taxon>
        <taxon>Streptophyta</taxon>
        <taxon>Embryophyta</taxon>
        <taxon>Tracheophyta</taxon>
        <taxon>Spermatophyta</taxon>
        <taxon>Pinopsida</taxon>
        <taxon>Pinidae</taxon>
        <taxon>Conifers I</taxon>
        <taxon>Pinales</taxon>
        <taxon>Pinaceae</taxon>
        <taxon>Picea</taxon>
    </lineage>
</organism>
<name>A0A101LUI8_PICGL</name>
<feature type="region of interest" description="Disordered" evidence="1">
    <location>
        <begin position="14"/>
        <end position="55"/>
    </location>
</feature>
<dbReference type="EMBL" id="LKAM01000019">
    <property type="protein sequence ID" value="KUM45403.1"/>
    <property type="molecule type" value="Genomic_DNA"/>
</dbReference>